<dbReference type="InterPro" id="IPR039074">
    <property type="entry name" value="GGGP/HepGP_synthase_I"/>
</dbReference>
<dbReference type="PANTHER" id="PTHR40029">
    <property type="match status" value="1"/>
</dbReference>
<dbReference type="Gene3D" id="3.20.20.390">
    <property type="entry name" value="FMN-linked oxidoreductases"/>
    <property type="match status" value="1"/>
</dbReference>
<dbReference type="GO" id="GO:0046474">
    <property type="term" value="P:glycerophospholipid biosynthetic process"/>
    <property type="evidence" value="ECO:0007669"/>
    <property type="project" value="UniProtKB-ARBA"/>
</dbReference>
<dbReference type="NCBIfam" id="NF003199">
    <property type="entry name" value="PRK04169.1-3"/>
    <property type="match status" value="1"/>
</dbReference>
<sequence>MEGLRMDFHAWRHVFKLDPNKRLEDEALSALIQSGTDAFLIGGTDGIDAENTFTLFNRLNGCGIPVALELSHPDQTIRGFDHYFIPTVLNAGTVDWVVGHQVRAFERHGHLFEARHVTGQGYIVLNGAAKVAEVTEARTELSLEQVVAYAETGHHLFRLPSLYLEYSGTFGSPDVVKEVRLAVPDAHLFYGGGIDGAEAAMKMAAHVDTIVVGNVIYENLDGALATVAALR</sequence>
<dbReference type="Proteomes" id="UP000254060">
    <property type="component" value="Unassembled WGS sequence"/>
</dbReference>
<dbReference type="PANTHER" id="PTHR40029:SF2">
    <property type="entry name" value="HEPTAPRENYLGLYCERYL PHOSPHATE SYNTHASE"/>
    <property type="match status" value="1"/>
</dbReference>
<dbReference type="AlphaFoldDB" id="A0A377FXK0"/>
<dbReference type="GO" id="GO:0120536">
    <property type="term" value="F:heptaprenylglyceryl phosphate synthase activity"/>
    <property type="evidence" value="ECO:0007669"/>
    <property type="project" value="RHEA"/>
</dbReference>
<dbReference type="SUPFAM" id="SSF51395">
    <property type="entry name" value="FMN-linked oxidoreductases"/>
    <property type="match status" value="1"/>
</dbReference>
<accession>A0A377FXK0</accession>
<dbReference type="InterPro" id="IPR008205">
    <property type="entry name" value="GGGP_HepGP_synthase"/>
</dbReference>
<keyword evidence="5" id="KW-0443">Lipid metabolism</keyword>
<comment type="catalytic activity">
    <reaction evidence="8">
        <text>sn-glycerol 1-phosphate + all-trans-heptaprenyl diphosphate = 3-heptaprenyl-sn-glycero-1-phosphate + diphosphate</text>
        <dbReference type="Rhea" id="RHEA:33495"/>
        <dbReference type="ChEBI" id="CHEBI:33019"/>
        <dbReference type="ChEBI" id="CHEBI:57685"/>
        <dbReference type="ChEBI" id="CHEBI:58206"/>
        <dbReference type="ChEBI" id="CHEBI:64781"/>
        <dbReference type="EC" id="2.5.1.n9"/>
    </reaction>
</comment>
<dbReference type="GO" id="GO:0046872">
    <property type="term" value="F:metal ion binding"/>
    <property type="evidence" value="ECO:0007669"/>
    <property type="project" value="UniProtKB-KW"/>
</dbReference>
<keyword evidence="3" id="KW-0479">Metal-binding</keyword>
<dbReference type="RefSeq" id="WP_034799277.1">
    <property type="nucleotide sequence ID" value="NZ_UGGP01000001.1"/>
</dbReference>
<keyword evidence="6" id="KW-0594">Phospholipid biosynthesis</keyword>
<keyword evidence="1" id="KW-0444">Lipid biosynthesis</keyword>
<dbReference type="STRING" id="1397694.GCA_000702585_03050"/>
<proteinExistence type="predicted"/>
<evidence type="ECO:0000256" key="4">
    <source>
        <dbReference type="ARBA" id="ARBA00022842"/>
    </source>
</evidence>
<dbReference type="NCBIfam" id="TIGR01768">
    <property type="entry name" value="GGGP-family"/>
    <property type="match status" value="1"/>
</dbReference>
<evidence type="ECO:0000256" key="2">
    <source>
        <dbReference type="ARBA" id="ARBA00022679"/>
    </source>
</evidence>
<dbReference type="Pfam" id="PF01884">
    <property type="entry name" value="PcrB"/>
    <property type="match status" value="1"/>
</dbReference>
<protein>
    <submittedName>
        <fullName evidence="9">Heptaprenylglyceryl phosphate synthase</fullName>
        <ecNumber evidence="9">2.5.1.-</ecNumber>
    </submittedName>
</protein>
<evidence type="ECO:0000313" key="9">
    <source>
        <dbReference type="EMBL" id="STO09165.1"/>
    </source>
</evidence>
<evidence type="ECO:0000313" key="10">
    <source>
        <dbReference type="Proteomes" id="UP000254060"/>
    </source>
</evidence>
<dbReference type="CDD" id="cd02812">
    <property type="entry name" value="PcrB_like"/>
    <property type="match status" value="1"/>
</dbReference>
<name>A0A377FXK0_9BACL</name>
<dbReference type="EC" id="2.5.1.-" evidence="9"/>
<evidence type="ECO:0000256" key="1">
    <source>
        <dbReference type="ARBA" id="ARBA00022516"/>
    </source>
</evidence>
<reference evidence="9 10" key="1">
    <citation type="submission" date="2018-06" db="EMBL/GenBank/DDBJ databases">
        <authorList>
            <consortium name="Pathogen Informatics"/>
            <person name="Doyle S."/>
        </authorList>
    </citation>
    <scope>NUCLEOTIDE SEQUENCE [LARGE SCALE GENOMIC DNA]</scope>
    <source>
        <strain evidence="9 10">NCTC13163</strain>
    </source>
</reference>
<evidence type="ECO:0000256" key="5">
    <source>
        <dbReference type="ARBA" id="ARBA00023098"/>
    </source>
</evidence>
<dbReference type="SMR" id="A0A377FXK0"/>
<keyword evidence="4" id="KW-0460">Magnesium</keyword>
<dbReference type="InterPro" id="IPR038597">
    <property type="entry name" value="GGGP/HepGP_synthase_sf"/>
</dbReference>
<organism evidence="9 10">
    <name type="scientific">Exiguobacterium aurantiacum</name>
    <dbReference type="NCBI Taxonomy" id="33987"/>
    <lineage>
        <taxon>Bacteria</taxon>
        <taxon>Bacillati</taxon>
        <taxon>Bacillota</taxon>
        <taxon>Bacilli</taxon>
        <taxon>Bacillales</taxon>
        <taxon>Bacillales Family XII. Incertae Sedis</taxon>
        <taxon>Exiguobacterium</taxon>
    </lineage>
</organism>
<keyword evidence="7" id="KW-1208">Phospholipid metabolism</keyword>
<evidence type="ECO:0000256" key="8">
    <source>
        <dbReference type="ARBA" id="ARBA00048318"/>
    </source>
</evidence>
<dbReference type="EMBL" id="UGGP01000001">
    <property type="protein sequence ID" value="STO09165.1"/>
    <property type="molecule type" value="Genomic_DNA"/>
</dbReference>
<evidence type="ECO:0000256" key="6">
    <source>
        <dbReference type="ARBA" id="ARBA00023209"/>
    </source>
</evidence>
<evidence type="ECO:0000256" key="3">
    <source>
        <dbReference type="ARBA" id="ARBA00022723"/>
    </source>
</evidence>
<gene>
    <name evidence="9" type="primary">pcrB</name>
    <name evidence="9" type="ORF">NCTC13163_02566</name>
</gene>
<evidence type="ECO:0000256" key="7">
    <source>
        <dbReference type="ARBA" id="ARBA00023264"/>
    </source>
</evidence>
<keyword evidence="2 9" id="KW-0808">Transferase</keyword>